<keyword evidence="2" id="KW-0472">Membrane</keyword>
<keyword evidence="4" id="KW-1185">Reference proteome</keyword>
<evidence type="ECO:0000313" key="3">
    <source>
        <dbReference type="EMBL" id="KAG2375264.1"/>
    </source>
</evidence>
<feature type="region of interest" description="Disordered" evidence="1">
    <location>
        <begin position="363"/>
        <end position="395"/>
    </location>
</feature>
<evidence type="ECO:0000256" key="2">
    <source>
        <dbReference type="SAM" id="Phobius"/>
    </source>
</evidence>
<keyword evidence="2" id="KW-1133">Transmembrane helix</keyword>
<evidence type="ECO:0000313" key="4">
    <source>
        <dbReference type="Proteomes" id="UP000816034"/>
    </source>
</evidence>
<dbReference type="RefSeq" id="XP_044544438.1">
    <property type="nucleotide sequence ID" value="XM_044700123.1"/>
</dbReference>
<comment type="caution">
    <text evidence="3">The sequence shown here is derived from an EMBL/GenBank/DDBJ whole genome shotgun (WGS) entry which is preliminary data.</text>
</comment>
<sequence length="528" mass="61288">MSQPNDYCSLRPSVTTPFHSSQIYDVYNNNNNNSIHNNKSMNSLLLPNCQTSSTQQSIKEEWNDTTRKINKTSRRRTTILSFLFSTQLHLVVTLSFNIYCLFNLILTNPCTFHSNLDLNSIIPFYINNNHNNKHNNHINNNHSYNHNYNHNNHNHHLYSLHLFSPSFFVYCQDMIDEDSATLLKSQCKSHQSSINDFYTCVSMGDCLLSTQTYPMKCTTISELPKIFTEPLPHTLLLNRKDTNEENIQKDSSEQQQPQKCKYDSDCMIVYHEKFRWNCCYEQYCEALQSIGMYKESTTTSHDPNMNGNSKGSLSYNIPYNPNDFSSVNKEWYSSKQFEICKHAIYSCDGKNSIYTMDRNKNVASSSNSANSNSRSNSNSNSNNRDSSNPSLSSSHSTILSRNKQCYQTYLNLFGSHSIFIYGENIKLKPYCNTLKHECAFYNTISTNVATGMYNNLFHMIYSMKSLLLVMVMTLTLLIASFLILKSEWIGLNLWWCCYHQGRNEEEIQNLSMKDYKYTQLKVKVLFFE</sequence>
<feature type="transmembrane region" description="Helical" evidence="2">
    <location>
        <begin position="77"/>
        <end position="106"/>
    </location>
</feature>
<protein>
    <submittedName>
        <fullName evidence="3">Uncharacterized protein</fullName>
    </submittedName>
</protein>
<dbReference type="AlphaFoldDB" id="A0AA88GHA4"/>
<proteinExistence type="predicted"/>
<keyword evidence="2" id="KW-0812">Transmembrane</keyword>
<reference evidence="3 4" key="1">
    <citation type="journal article" date="2018" name="BMC Genomics">
        <title>The genome of Naegleria lovaniensis, the basis for a comparative approach to unravel pathogenicity factors of the human pathogenic amoeba N. fowleri.</title>
        <authorList>
            <person name="Liechti N."/>
            <person name="Schurch N."/>
            <person name="Bruggmann R."/>
            <person name="Wittwer M."/>
        </authorList>
    </citation>
    <scope>NUCLEOTIDE SEQUENCE [LARGE SCALE GENOMIC DNA]</scope>
    <source>
        <strain evidence="3 4">ATCC 30569</strain>
    </source>
</reference>
<evidence type="ECO:0000256" key="1">
    <source>
        <dbReference type="SAM" id="MobiDB-lite"/>
    </source>
</evidence>
<dbReference type="Proteomes" id="UP000816034">
    <property type="component" value="Unassembled WGS sequence"/>
</dbReference>
<dbReference type="EMBL" id="PYSW02000039">
    <property type="protein sequence ID" value="KAG2375264.1"/>
    <property type="molecule type" value="Genomic_DNA"/>
</dbReference>
<dbReference type="GeneID" id="68102341"/>
<accession>A0AA88GHA4</accession>
<gene>
    <name evidence="3" type="ORF">C9374_009887</name>
</gene>
<feature type="transmembrane region" description="Helical" evidence="2">
    <location>
        <begin position="465"/>
        <end position="484"/>
    </location>
</feature>
<name>A0AA88GHA4_NAELO</name>
<organism evidence="3 4">
    <name type="scientific">Naegleria lovaniensis</name>
    <name type="common">Amoeba</name>
    <dbReference type="NCBI Taxonomy" id="51637"/>
    <lineage>
        <taxon>Eukaryota</taxon>
        <taxon>Discoba</taxon>
        <taxon>Heterolobosea</taxon>
        <taxon>Tetramitia</taxon>
        <taxon>Eutetramitia</taxon>
        <taxon>Vahlkampfiidae</taxon>
        <taxon>Naegleria</taxon>
    </lineage>
</organism>